<dbReference type="OrthoDB" id="3297347at2"/>
<dbReference type="STRING" id="113562.SAMN04489716_2589"/>
<dbReference type="AlphaFoldDB" id="A0A1H1XU12"/>
<keyword evidence="2" id="KW-1185">Reference proteome</keyword>
<proteinExistence type="predicted"/>
<sequence length="153" mass="16471">MLKPAWYLPGADWYAQVPDRPGIDDDGQDVVNMLAQMLGDDPRLDPPVTVAMTYIILLAVEHLGDIMTHAAELHDLAELARLVCGLNLIQAYLTQTIQRIAANTDARAFPGSVDAPAAALRAIIDSLSAAGANSELVAGHLKEAHLRLYGLTY</sequence>
<organism evidence="1 2">
    <name type="scientific">Actinoplanes derwentensis</name>
    <dbReference type="NCBI Taxonomy" id="113562"/>
    <lineage>
        <taxon>Bacteria</taxon>
        <taxon>Bacillati</taxon>
        <taxon>Actinomycetota</taxon>
        <taxon>Actinomycetes</taxon>
        <taxon>Micromonosporales</taxon>
        <taxon>Micromonosporaceae</taxon>
        <taxon>Actinoplanes</taxon>
    </lineage>
</organism>
<name>A0A1H1XU12_9ACTN</name>
<reference evidence="1 2" key="1">
    <citation type="submission" date="2016-10" db="EMBL/GenBank/DDBJ databases">
        <authorList>
            <person name="de Groot N.N."/>
        </authorList>
    </citation>
    <scope>NUCLEOTIDE SEQUENCE [LARGE SCALE GENOMIC DNA]</scope>
    <source>
        <strain evidence="1 2">DSM 43941</strain>
    </source>
</reference>
<protein>
    <submittedName>
        <fullName evidence="1">Uncharacterized protein</fullName>
    </submittedName>
</protein>
<dbReference type="Proteomes" id="UP000198688">
    <property type="component" value="Chromosome I"/>
</dbReference>
<evidence type="ECO:0000313" key="2">
    <source>
        <dbReference type="Proteomes" id="UP000198688"/>
    </source>
</evidence>
<evidence type="ECO:0000313" key="1">
    <source>
        <dbReference type="EMBL" id="SDT12705.1"/>
    </source>
</evidence>
<accession>A0A1H1XU12</accession>
<dbReference type="RefSeq" id="WP_092544569.1">
    <property type="nucleotide sequence ID" value="NZ_BOMJ01000105.1"/>
</dbReference>
<dbReference type="EMBL" id="LT629758">
    <property type="protein sequence ID" value="SDT12705.1"/>
    <property type="molecule type" value="Genomic_DNA"/>
</dbReference>
<gene>
    <name evidence="1" type="ORF">SAMN04489716_2589</name>
</gene>